<keyword evidence="3" id="KW-1185">Reference proteome</keyword>
<organism evidence="2 3">
    <name type="scientific">Pseudoalteromonas issachenkonii</name>
    <dbReference type="NCBI Taxonomy" id="152297"/>
    <lineage>
        <taxon>Bacteria</taxon>
        <taxon>Pseudomonadati</taxon>
        <taxon>Pseudomonadota</taxon>
        <taxon>Gammaproteobacteria</taxon>
        <taxon>Alteromonadales</taxon>
        <taxon>Pseudoalteromonadaceae</taxon>
        <taxon>Pseudoalteromonas</taxon>
    </lineage>
</organism>
<keyword evidence="1" id="KW-1133">Transmembrane helix</keyword>
<evidence type="ECO:0000313" key="3">
    <source>
        <dbReference type="Proteomes" id="UP001371391"/>
    </source>
</evidence>
<feature type="transmembrane region" description="Helical" evidence="1">
    <location>
        <begin position="115"/>
        <end position="136"/>
    </location>
</feature>
<dbReference type="Proteomes" id="UP001371391">
    <property type="component" value="Unassembled WGS sequence"/>
</dbReference>
<name>A0ABU9H1R0_9GAMM</name>
<gene>
    <name evidence="2" type="ORF">V6257_12190</name>
</gene>
<evidence type="ECO:0000313" key="2">
    <source>
        <dbReference type="EMBL" id="MEL0655797.1"/>
    </source>
</evidence>
<proteinExistence type="predicted"/>
<comment type="caution">
    <text evidence="2">The sequence shown here is derived from an EMBL/GenBank/DDBJ whole genome shotgun (WGS) entry which is preliminary data.</text>
</comment>
<reference evidence="2 3" key="1">
    <citation type="submission" date="2024-02" db="EMBL/GenBank/DDBJ databases">
        <title>Bacteria isolated from the canopy kelp, Nereocystis luetkeana.</title>
        <authorList>
            <person name="Pfister C.A."/>
            <person name="Younker I.T."/>
            <person name="Light S.H."/>
        </authorList>
    </citation>
    <scope>NUCLEOTIDE SEQUENCE [LARGE SCALE GENOMIC DNA]</scope>
    <source>
        <strain evidence="2 3">TI.1.03</strain>
    </source>
</reference>
<protein>
    <submittedName>
        <fullName evidence="2">Uncharacterized protein</fullName>
    </submittedName>
</protein>
<dbReference type="EMBL" id="JBAKAW010000010">
    <property type="protein sequence ID" value="MEL0655797.1"/>
    <property type="molecule type" value="Genomic_DNA"/>
</dbReference>
<evidence type="ECO:0000256" key="1">
    <source>
        <dbReference type="SAM" id="Phobius"/>
    </source>
</evidence>
<sequence length="163" mass="18660">MAKGYNFIYDQLVDSEDDIHGIISYSVYKRQKIQFIKSFKGTNGDDEPSEEDLKPFNALSMSDSQLEFYKSEATVLTQSFLKNVLDADLKEREAYFSARVHAELNDIKPRHLLDIFKGALGSLLFVILTGVLYFAVWSLSTSPKMVIEQIFEVQITSLEETER</sequence>
<dbReference type="RefSeq" id="WP_341602981.1">
    <property type="nucleotide sequence ID" value="NZ_JBAKAW010000010.1"/>
</dbReference>
<accession>A0ABU9H1R0</accession>
<keyword evidence="1" id="KW-0472">Membrane</keyword>
<keyword evidence="1" id="KW-0812">Transmembrane</keyword>